<evidence type="ECO:0000313" key="5">
    <source>
        <dbReference type="EMBL" id="TCD69715.1"/>
    </source>
</evidence>
<reference evidence="5 6" key="1">
    <citation type="submission" date="2018-11" db="EMBL/GenBank/DDBJ databases">
        <title>Genome assembly of Steccherinum ochraceum LE-BIN_3174, the white-rot fungus of the Steccherinaceae family (The Residual Polyporoid clade, Polyporales, Basidiomycota).</title>
        <authorList>
            <person name="Fedorova T.V."/>
            <person name="Glazunova O.A."/>
            <person name="Landesman E.O."/>
            <person name="Moiseenko K.V."/>
            <person name="Psurtseva N.V."/>
            <person name="Savinova O.S."/>
            <person name="Shakhova N.V."/>
            <person name="Tyazhelova T.V."/>
            <person name="Vasina D.V."/>
        </authorList>
    </citation>
    <scope>NUCLEOTIDE SEQUENCE [LARGE SCALE GENOMIC DNA]</scope>
    <source>
        <strain evidence="5 6">LE-BIN_3174</strain>
    </source>
</reference>
<gene>
    <name evidence="5" type="ORF">EIP91_006482</name>
</gene>
<dbReference type="EMBL" id="RWJN01000035">
    <property type="protein sequence ID" value="TCD69715.1"/>
    <property type="molecule type" value="Genomic_DNA"/>
</dbReference>
<feature type="region of interest" description="Disordered" evidence="4">
    <location>
        <begin position="41"/>
        <end position="65"/>
    </location>
</feature>
<dbReference type="OrthoDB" id="2501249at2759"/>
<protein>
    <recommendedName>
        <fullName evidence="7">Ribosomal protein S21</fullName>
    </recommendedName>
</protein>
<proteinExistence type="inferred from homology"/>
<dbReference type="GO" id="GO:0006412">
    <property type="term" value="P:translation"/>
    <property type="evidence" value="ECO:0007669"/>
    <property type="project" value="InterPro"/>
</dbReference>
<dbReference type="Pfam" id="PF01165">
    <property type="entry name" value="Ribosomal_S21"/>
    <property type="match status" value="1"/>
</dbReference>
<dbReference type="STRING" id="92696.A0A4R0RTH3"/>
<organism evidence="5 6">
    <name type="scientific">Steccherinum ochraceum</name>
    <dbReference type="NCBI Taxonomy" id="92696"/>
    <lineage>
        <taxon>Eukaryota</taxon>
        <taxon>Fungi</taxon>
        <taxon>Dikarya</taxon>
        <taxon>Basidiomycota</taxon>
        <taxon>Agaricomycotina</taxon>
        <taxon>Agaricomycetes</taxon>
        <taxon>Polyporales</taxon>
        <taxon>Steccherinaceae</taxon>
        <taxon>Steccherinum</taxon>
    </lineage>
</organism>
<dbReference type="Proteomes" id="UP000292702">
    <property type="component" value="Unassembled WGS sequence"/>
</dbReference>
<name>A0A4R0RTH3_9APHY</name>
<accession>A0A4R0RTH3</accession>
<evidence type="ECO:0008006" key="7">
    <source>
        <dbReference type="Google" id="ProtNLM"/>
    </source>
</evidence>
<dbReference type="GO" id="GO:0005840">
    <property type="term" value="C:ribosome"/>
    <property type="evidence" value="ECO:0007669"/>
    <property type="project" value="UniProtKB-KW"/>
</dbReference>
<feature type="compositionally biased region" description="Polar residues" evidence="4">
    <location>
        <begin position="41"/>
        <end position="51"/>
    </location>
</feature>
<keyword evidence="6" id="KW-1185">Reference proteome</keyword>
<keyword evidence="2" id="KW-0689">Ribosomal protein</keyword>
<comment type="caution">
    <text evidence="5">The sequence shown here is derived from an EMBL/GenBank/DDBJ whole genome shotgun (WGS) entry which is preliminary data.</text>
</comment>
<evidence type="ECO:0000256" key="4">
    <source>
        <dbReference type="SAM" id="MobiDB-lite"/>
    </source>
</evidence>
<evidence type="ECO:0000256" key="1">
    <source>
        <dbReference type="ARBA" id="ARBA00006640"/>
    </source>
</evidence>
<comment type="similarity">
    <text evidence="1">Belongs to the bacterial ribosomal protein bS21 family.</text>
</comment>
<dbReference type="AlphaFoldDB" id="A0A4R0RTH3"/>
<evidence type="ECO:0000313" key="6">
    <source>
        <dbReference type="Proteomes" id="UP000292702"/>
    </source>
</evidence>
<keyword evidence="3" id="KW-0687">Ribonucleoprotein</keyword>
<evidence type="ECO:0000256" key="3">
    <source>
        <dbReference type="ARBA" id="ARBA00023274"/>
    </source>
</evidence>
<dbReference type="GO" id="GO:1990904">
    <property type="term" value="C:ribonucleoprotein complex"/>
    <property type="evidence" value="ECO:0007669"/>
    <property type="project" value="UniProtKB-KW"/>
</dbReference>
<sequence length="179" mass="20203">MLPRLARQLELGLRASMRHSSTATSAKAGLPVKAFWPTQELQPPKLQQLSRSLPRPTPDNPQLGNFFTTTSKQVAAGSAPMTMEEAWASRENHISHIPKPQTAYSGRSVSVGGSFNHAYMSLAKTLSANSFVYELRLAERHEKKGAKRRRLASERWRRRFANEVRKKVQLVNEIRRRGA</sequence>
<evidence type="ECO:0000256" key="2">
    <source>
        <dbReference type="ARBA" id="ARBA00022980"/>
    </source>
</evidence>
<dbReference type="GO" id="GO:0003735">
    <property type="term" value="F:structural constituent of ribosome"/>
    <property type="evidence" value="ECO:0007669"/>
    <property type="project" value="InterPro"/>
</dbReference>
<dbReference type="InterPro" id="IPR001911">
    <property type="entry name" value="Ribosomal_bS21"/>
</dbReference>